<organism evidence="2 8">
    <name type="scientific">Orbilia oligospora</name>
    <name type="common">Nematode-trapping fungus</name>
    <name type="synonym">Arthrobotrys oligospora</name>
    <dbReference type="NCBI Taxonomy" id="2813651"/>
    <lineage>
        <taxon>Eukaryota</taxon>
        <taxon>Fungi</taxon>
        <taxon>Dikarya</taxon>
        <taxon>Ascomycota</taxon>
        <taxon>Pezizomycotina</taxon>
        <taxon>Orbiliomycetes</taxon>
        <taxon>Orbiliales</taxon>
        <taxon>Orbiliaceae</taxon>
        <taxon>Orbilia</taxon>
    </lineage>
</organism>
<evidence type="ECO:0000313" key="4">
    <source>
        <dbReference type="EMBL" id="KAF3229224.1"/>
    </source>
</evidence>
<dbReference type="Proteomes" id="UP000614610">
    <property type="component" value="Unassembled WGS sequence"/>
</dbReference>
<evidence type="ECO:0000313" key="5">
    <source>
        <dbReference type="Proteomes" id="UP000472727"/>
    </source>
</evidence>
<evidence type="ECO:0000313" key="8">
    <source>
        <dbReference type="Proteomes" id="UP000614610"/>
    </source>
</evidence>
<sequence length="102" mass="11230">MCHNILFHEDSAGCAMRGSEATVNATFLTSSSEYIEEGKSHLYQYQPNVSAPKHSADVTSTNGLTQSHYVLVAGRGRAIVNVISVFLLEDIDHVRTMKKQAF</sequence>
<accession>A0A6G1M7B7</accession>
<dbReference type="Proteomes" id="UP000472727">
    <property type="component" value="Unassembled WGS sequence"/>
</dbReference>
<dbReference type="Proteomes" id="UP000479691">
    <property type="component" value="Unassembled WGS sequence"/>
</dbReference>
<protein>
    <submittedName>
        <fullName evidence="2">Uncharacterized protein</fullName>
    </submittedName>
</protein>
<dbReference type="EMBL" id="WIWS01000002">
    <property type="protein sequence ID" value="KAF3229224.1"/>
    <property type="molecule type" value="Genomic_DNA"/>
</dbReference>
<evidence type="ECO:0000313" key="2">
    <source>
        <dbReference type="EMBL" id="KAF3216908.1"/>
    </source>
</evidence>
<proteinExistence type="predicted"/>
<dbReference type="EMBL" id="WIWT01000015">
    <property type="protein sequence ID" value="KAF3216908.1"/>
    <property type="molecule type" value="Genomic_DNA"/>
</dbReference>
<gene>
    <name evidence="4" type="ORF">TWF106_004146</name>
    <name evidence="3" type="ORF">TWF191_006298</name>
    <name evidence="2" type="ORF">TWF679_002741</name>
    <name evidence="1" type="ORF">TWF788_006571</name>
</gene>
<evidence type="ECO:0000313" key="7">
    <source>
        <dbReference type="Proteomes" id="UP000483672"/>
    </source>
</evidence>
<dbReference type="EMBL" id="JAABOE010000033">
    <property type="protein sequence ID" value="KAF3181067.1"/>
    <property type="molecule type" value="Genomic_DNA"/>
</dbReference>
<dbReference type="EMBL" id="WIPF01000035">
    <property type="protein sequence ID" value="KAF3223884.1"/>
    <property type="molecule type" value="Genomic_DNA"/>
</dbReference>
<evidence type="ECO:0000313" key="1">
    <source>
        <dbReference type="EMBL" id="KAF3181067.1"/>
    </source>
</evidence>
<evidence type="ECO:0000313" key="3">
    <source>
        <dbReference type="EMBL" id="KAF3223884.1"/>
    </source>
</evidence>
<reference evidence="5 6" key="1">
    <citation type="submission" date="2019-06" db="EMBL/GenBank/DDBJ databases">
        <authorList>
            <person name="Palmer J.M."/>
        </authorList>
    </citation>
    <scope>NUCLEOTIDE SEQUENCE</scope>
    <source>
        <strain evidence="4 5">TWF106</strain>
        <strain evidence="3 7">TWF191</strain>
        <strain evidence="2">TWF679</strain>
        <strain evidence="1 6">TWF788</strain>
    </source>
</reference>
<dbReference type="Proteomes" id="UP000483672">
    <property type="component" value="Unassembled WGS sequence"/>
</dbReference>
<comment type="caution">
    <text evidence="2">The sequence shown here is derived from an EMBL/GenBank/DDBJ whole genome shotgun (WGS) entry which is preliminary data.</text>
</comment>
<name>A0A6G1M7B7_ORBOL</name>
<evidence type="ECO:0000313" key="6">
    <source>
        <dbReference type="Proteomes" id="UP000479691"/>
    </source>
</evidence>
<dbReference type="AlphaFoldDB" id="A0A6G1M7B7"/>